<keyword evidence="12" id="KW-1185">Reference proteome</keyword>
<keyword evidence="6 7" id="KW-0961">Cell wall biogenesis/degradation</keyword>
<sequence length="472" mass="50765">MNDSQLDLDPSTLTGRHAPPRAAAAGASTGMGGTVKPAVLAVLGLAAVLGAVGYVFAKVDFNAGTADLLGSPSSKLSKSEFDDRAARGEKINPAERLLKTEIDGQTPEGQLILAYQHLAQGEEAQAFSTTEQLVKRQPDFALAQLLLGDLLLARSGRQGALEQGAEAAASAVPGAGDGLRAEARLRLAALVERPPHNALPKQLLGLSSGVRHAVVVDTSRARLYLFENGADGLRLLRDSYVSIGKLGTGKLLEGDQRTPLGIYHIGVRRDEAAARYGAAALPLNYPSEYDRVLGRSGSSIWLHGERAGNYARGPLSTDGCIVLSNDEMRSLADVVAARETPVVIVEKIEWVDRQMVAKPPADAGFEQAYQAWKQARLSQDAQHLRSFYEAGLERGSDSAAARLDANLARMAKQELPVQSLERLSLLPWPDQPSVKIITYRELSPNGGAPKLKRQYWREKDGHWTIFFDGLVS</sequence>
<evidence type="ECO:0000256" key="3">
    <source>
        <dbReference type="ARBA" id="ARBA00022679"/>
    </source>
</evidence>
<comment type="caution">
    <text evidence="11">The sequence shown here is derived from an EMBL/GenBank/DDBJ whole genome shotgun (WGS) entry which is preliminary data.</text>
</comment>
<dbReference type="InterPro" id="IPR038063">
    <property type="entry name" value="Transpep_catalytic_dom"/>
</dbReference>
<evidence type="ECO:0000256" key="2">
    <source>
        <dbReference type="ARBA" id="ARBA00005992"/>
    </source>
</evidence>
<dbReference type="SUPFAM" id="SSF141523">
    <property type="entry name" value="L,D-transpeptidase catalytic domain-like"/>
    <property type="match status" value="1"/>
</dbReference>
<gene>
    <name evidence="11" type="ORF">LNV07_17985</name>
</gene>
<dbReference type="InterPro" id="IPR005490">
    <property type="entry name" value="LD_TPept_cat_dom"/>
</dbReference>
<accession>A0ABT2YIT7</accession>
<evidence type="ECO:0000256" key="8">
    <source>
        <dbReference type="SAM" id="MobiDB-lite"/>
    </source>
</evidence>
<evidence type="ECO:0000256" key="7">
    <source>
        <dbReference type="PROSITE-ProRule" id="PRU01373"/>
    </source>
</evidence>
<comment type="pathway">
    <text evidence="1 7">Cell wall biogenesis; peptidoglycan biosynthesis.</text>
</comment>
<evidence type="ECO:0000256" key="9">
    <source>
        <dbReference type="SAM" id="Phobius"/>
    </source>
</evidence>
<dbReference type="Gene3D" id="2.40.440.10">
    <property type="entry name" value="L,D-transpeptidase catalytic domain-like"/>
    <property type="match status" value="1"/>
</dbReference>
<feature type="transmembrane region" description="Helical" evidence="9">
    <location>
        <begin position="38"/>
        <end position="57"/>
    </location>
</feature>
<keyword evidence="9" id="KW-0812">Transmembrane</keyword>
<dbReference type="SUPFAM" id="SSF48452">
    <property type="entry name" value="TPR-like"/>
    <property type="match status" value="1"/>
</dbReference>
<feature type="active site" description="Proton donor/acceptor" evidence="7">
    <location>
        <position position="303"/>
    </location>
</feature>
<keyword evidence="9" id="KW-0472">Membrane</keyword>
<dbReference type="CDD" id="cd16913">
    <property type="entry name" value="YkuD_like"/>
    <property type="match status" value="1"/>
</dbReference>
<evidence type="ECO:0000256" key="6">
    <source>
        <dbReference type="ARBA" id="ARBA00023316"/>
    </source>
</evidence>
<evidence type="ECO:0000259" key="10">
    <source>
        <dbReference type="PROSITE" id="PS52029"/>
    </source>
</evidence>
<name>A0ABT2YIT7_9BURK</name>
<keyword evidence="3" id="KW-0808">Transferase</keyword>
<dbReference type="PANTHER" id="PTHR36699:SF1">
    <property type="entry name" value="L,D-TRANSPEPTIDASE YAFK-RELATED"/>
    <property type="match status" value="1"/>
</dbReference>
<feature type="domain" description="L,D-TPase catalytic" evidence="10">
    <location>
        <begin position="212"/>
        <end position="345"/>
    </location>
</feature>
<evidence type="ECO:0000256" key="1">
    <source>
        <dbReference type="ARBA" id="ARBA00004752"/>
    </source>
</evidence>
<dbReference type="PANTHER" id="PTHR36699">
    <property type="entry name" value="LD-TRANSPEPTIDASE"/>
    <property type="match status" value="1"/>
</dbReference>
<dbReference type="RefSeq" id="WP_263572566.1">
    <property type="nucleotide sequence ID" value="NZ_JAJIRN010000008.1"/>
</dbReference>
<keyword evidence="9" id="KW-1133">Transmembrane helix</keyword>
<feature type="compositionally biased region" description="Low complexity" evidence="8">
    <location>
        <begin position="15"/>
        <end position="27"/>
    </location>
</feature>
<evidence type="ECO:0000256" key="5">
    <source>
        <dbReference type="ARBA" id="ARBA00022984"/>
    </source>
</evidence>
<reference evidence="11 12" key="1">
    <citation type="submission" date="2021-11" db="EMBL/GenBank/DDBJ databases">
        <authorList>
            <person name="Liang Q."/>
            <person name="Mou H."/>
            <person name="Liu Z."/>
        </authorList>
    </citation>
    <scope>NUCLEOTIDE SEQUENCE [LARGE SCALE GENOMIC DNA]</scope>
    <source>
        <strain evidence="11 12">CHU3</strain>
    </source>
</reference>
<protein>
    <submittedName>
        <fullName evidence="11">L,D-transpeptidase</fullName>
    </submittedName>
</protein>
<dbReference type="Proteomes" id="UP001209701">
    <property type="component" value="Unassembled WGS sequence"/>
</dbReference>
<keyword evidence="4 7" id="KW-0133">Cell shape</keyword>
<evidence type="ECO:0000313" key="11">
    <source>
        <dbReference type="EMBL" id="MCV2369978.1"/>
    </source>
</evidence>
<feature type="region of interest" description="Disordered" evidence="8">
    <location>
        <begin position="1"/>
        <end position="30"/>
    </location>
</feature>
<feature type="active site" description="Nucleophile" evidence="7">
    <location>
        <position position="320"/>
    </location>
</feature>
<organism evidence="11 12">
    <name type="scientific">Roseateles oligotrophus</name>
    <dbReference type="NCBI Taxonomy" id="1769250"/>
    <lineage>
        <taxon>Bacteria</taxon>
        <taxon>Pseudomonadati</taxon>
        <taxon>Pseudomonadota</taxon>
        <taxon>Betaproteobacteria</taxon>
        <taxon>Burkholderiales</taxon>
        <taxon>Sphaerotilaceae</taxon>
        <taxon>Roseateles</taxon>
    </lineage>
</organism>
<evidence type="ECO:0000256" key="4">
    <source>
        <dbReference type="ARBA" id="ARBA00022960"/>
    </source>
</evidence>
<dbReference type="PROSITE" id="PS52029">
    <property type="entry name" value="LD_TPASE"/>
    <property type="match status" value="1"/>
</dbReference>
<comment type="similarity">
    <text evidence="2">Belongs to the YkuD family.</text>
</comment>
<evidence type="ECO:0000313" key="12">
    <source>
        <dbReference type="Proteomes" id="UP001209701"/>
    </source>
</evidence>
<dbReference type="Pfam" id="PF03734">
    <property type="entry name" value="YkuD"/>
    <property type="match status" value="1"/>
</dbReference>
<dbReference type="EMBL" id="JAJIRN010000008">
    <property type="protein sequence ID" value="MCV2369978.1"/>
    <property type="molecule type" value="Genomic_DNA"/>
</dbReference>
<keyword evidence="5 7" id="KW-0573">Peptidoglycan synthesis</keyword>
<proteinExistence type="inferred from homology"/>
<dbReference type="InterPro" id="IPR011990">
    <property type="entry name" value="TPR-like_helical_dom_sf"/>
</dbReference>